<organism evidence="1 2">
    <name type="scientific">Lentilactobacillus terminaliae</name>
    <dbReference type="NCBI Taxonomy" id="3003483"/>
    <lineage>
        <taxon>Bacteria</taxon>
        <taxon>Bacillati</taxon>
        <taxon>Bacillota</taxon>
        <taxon>Bacilli</taxon>
        <taxon>Lactobacillales</taxon>
        <taxon>Lactobacillaceae</taxon>
        <taxon>Lentilactobacillus</taxon>
    </lineage>
</organism>
<evidence type="ECO:0000313" key="2">
    <source>
        <dbReference type="Proteomes" id="UP001149860"/>
    </source>
</evidence>
<dbReference type="EMBL" id="CP168151">
    <property type="protein sequence ID" value="XFD38901.1"/>
    <property type="molecule type" value="Genomic_DNA"/>
</dbReference>
<evidence type="ECO:0000313" key="1">
    <source>
        <dbReference type="EMBL" id="XFD38901.1"/>
    </source>
</evidence>
<dbReference type="Proteomes" id="UP001149860">
    <property type="component" value="Chromosome"/>
</dbReference>
<protein>
    <submittedName>
        <fullName evidence="1">Helix-turn-helix domain-containing protein</fullName>
    </submittedName>
</protein>
<keyword evidence="2" id="KW-1185">Reference proteome</keyword>
<name>A0ACD5DCM5_9LACO</name>
<reference evidence="1" key="1">
    <citation type="submission" date="2024-08" db="EMBL/GenBank/DDBJ databases">
        <title>Lentilactobacillus sp. nov., isolated from tree bark.</title>
        <authorList>
            <person name="Phuengjayaem S."/>
            <person name="Tanasupawat S."/>
        </authorList>
    </citation>
    <scope>NUCLEOTIDE SEQUENCE</scope>
    <source>
        <strain evidence="1">SPB1-3</strain>
    </source>
</reference>
<proteinExistence type="predicted"/>
<gene>
    <name evidence="1" type="ORF">O0236_005550</name>
</gene>
<accession>A0ACD5DCM5</accession>
<sequence>MQTDMLILLFCSSSEPRRIKAVFNVLIGKRTVSNLFWGFNYGLLDYLDSFHGLSLDDLNKSINDLKQRGLIIEPENNFIQLTELGDQARDDLLQTVGQVDILKTAGQYDVELFKKRIILATQVVSEYSYQNNRYYPQSIDMLNDSLVKLWFIKNKATDLIELMRDGWIKVLSTMSKELADFYAQTLIGHERFGQTPKQIANKVSMSESEVRLWLYMGDCLAVKGFIDLKNSSMDLLFRGVKRDRISHSALVTWDMFSRSNSSLIAIADKRRVKVTTIREHLLECAILLPDPQPLFDRVLNKSLINKLDEFAPDSILEWKFDKSLSQKLQIDFFEFRMYQIMRSRENAS</sequence>